<keyword evidence="12" id="KW-1185">Reference proteome</keyword>
<name>A0ABR8RYE0_9MICO</name>
<reference evidence="11 12" key="1">
    <citation type="submission" date="2020-08" db="EMBL/GenBank/DDBJ databases">
        <title>A Genomic Blueprint of the Chicken Gut Microbiome.</title>
        <authorList>
            <person name="Gilroy R."/>
            <person name="Ravi A."/>
            <person name="Getino M."/>
            <person name="Pursley I."/>
            <person name="Horton D.L."/>
            <person name="Alikhan N.-F."/>
            <person name="Baker D."/>
            <person name="Gharbi K."/>
            <person name="Hall N."/>
            <person name="Watson M."/>
            <person name="Adriaenssens E.M."/>
            <person name="Foster-Nyarko E."/>
            <person name="Jarju S."/>
            <person name="Secka A."/>
            <person name="Antonio M."/>
            <person name="Oren A."/>
            <person name="Chaudhuri R."/>
            <person name="La Ragione R.M."/>
            <person name="Hildebrand F."/>
            <person name="Pallen M.J."/>
        </authorList>
    </citation>
    <scope>NUCLEOTIDE SEQUENCE [LARGE SCALE GENOMIC DNA]</scope>
    <source>
        <strain evidence="11 12">Sa4CUA7</strain>
    </source>
</reference>
<dbReference type="EMBL" id="JACSQP010000001">
    <property type="protein sequence ID" value="MBD7956238.1"/>
    <property type="molecule type" value="Genomic_DNA"/>
</dbReference>
<gene>
    <name evidence="11" type="ORF">H9651_01125</name>
</gene>
<comment type="similarity">
    <text evidence="8">Belongs to the glycosyltransferase 2 family. CrtQ subfamily.</text>
</comment>
<dbReference type="InterPro" id="IPR029044">
    <property type="entry name" value="Nucleotide-diphossugar_trans"/>
</dbReference>
<keyword evidence="3" id="KW-0328">Glycosyltransferase</keyword>
<evidence type="ECO:0000256" key="9">
    <source>
        <dbReference type="ARBA" id="ARBA00040345"/>
    </source>
</evidence>
<dbReference type="PANTHER" id="PTHR43646:SF2">
    <property type="entry name" value="GLYCOSYLTRANSFERASE 2-LIKE DOMAIN-CONTAINING PROTEIN"/>
    <property type="match status" value="1"/>
</dbReference>
<comment type="subcellular location">
    <subcellularLocation>
        <location evidence="1">Cell membrane</location>
    </subcellularLocation>
</comment>
<keyword evidence="2" id="KW-1003">Cell membrane</keyword>
<dbReference type="Pfam" id="PF00535">
    <property type="entry name" value="Glycos_transf_2"/>
    <property type="match status" value="1"/>
</dbReference>
<evidence type="ECO:0000259" key="10">
    <source>
        <dbReference type="Pfam" id="PF00535"/>
    </source>
</evidence>
<evidence type="ECO:0000256" key="5">
    <source>
        <dbReference type="ARBA" id="ARBA00023136"/>
    </source>
</evidence>
<sequence length="268" mass="29375">MTAAPTPTTPTVSVVIPVKDDARHLRQCLHALAMQTRLPDEIVVVDNASVDDSADVARAAGAQVVRCDAPGIPAAATAGYDATSGDLILRLDADSRPGHHWVEAMAGALIARPDVAAYTAGARFIDGPRALRTPLALIYLGAYLAVAVPALGHLPLFGSNLAMRAGAWRAVRDRVHRDDPEMHDDFDLAFHLGERHRLRYLRDARVGVSMRPFGPDAGFARRMRRGSRTVVAHWPADFPPVRWQKILYLRLRQRWRAARAVRAEAGLR</sequence>
<dbReference type="Gene3D" id="3.90.550.10">
    <property type="entry name" value="Spore Coat Polysaccharide Biosynthesis Protein SpsA, Chain A"/>
    <property type="match status" value="1"/>
</dbReference>
<organism evidence="11 12">
    <name type="scientific">Microbacterium pullorum</name>
    <dbReference type="NCBI Taxonomy" id="2762236"/>
    <lineage>
        <taxon>Bacteria</taxon>
        <taxon>Bacillati</taxon>
        <taxon>Actinomycetota</taxon>
        <taxon>Actinomycetes</taxon>
        <taxon>Micrococcales</taxon>
        <taxon>Microbacteriaceae</taxon>
        <taxon>Microbacterium</taxon>
    </lineage>
</organism>
<dbReference type="InterPro" id="IPR001173">
    <property type="entry name" value="Glyco_trans_2-like"/>
</dbReference>
<dbReference type="Proteomes" id="UP000648352">
    <property type="component" value="Unassembled WGS sequence"/>
</dbReference>
<evidence type="ECO:0000256" key="4">
    <source>
        <dbReference type="ARBA" id="ARBA00022679"/>
    </source>
</evidence>
<evidence type="ECO:0000256" key="6">
    <source>
        <dbReference type="ARBA" id="ARBA00037281"/>
    </source>
</evidence>
<evidence type="ECO:0000256" key="7">
    <source>
        <dbReference type="ARBA" id="ARBA00037904"/>
    </source>
</evidence>
<dbReference type="PANTHER" id="PTHR43646">
    <property type="entry name" value="GLYCOSYLTRANSFERASE"/>
    <property type="match status" value="1"/>
</dbReference>
<evidence type="ECO:0000313" key="12">
    <source>
        <dbReference type="Proteomes" id="UP000648352"/>
    </source>
</evidence>
<comment type="function">
    <text evidence="6">Catalyzes the glycosylation of 4,4'-diaponeurosporenoate, i.e. the esterification of glucose at the C1'' position with the carboxyl group of 4,4'-diaponeurosporenic acid, to form glycosyl-4,4'-diaponeurosporenoate. This is a step in the biosynthesis of staphyloxanthin, an orange pigment present in most staphylococci strains.</text>
</comment>
<keyword evidence="4" id="KW-0808">Transferase</keyword>
<comment type="caution">
    <text evidence="11">The sequence shown here is derived from an EMBL/GenBank/DDBJ whole genome shotgun (WGS) entry which is preliminary data.</text>
</comment>
<feature type="domain" description="Glycosyltransferase 2-like" evidence="10">
    <location>
        <begin position="13"/>
        <end position="132"/>
    </location>
</feature>
<evidence type="ECO:0000313" key="11">
    <source>
        <dbReference type="EMBL" id="MBD7956238.1"/>
    </source>
</evidence>
<evidence type="ECO:0000256" key="1">
    <source>
        <dbReference type="ARBA" id="ARBA00004236"/>
    </source>
</evidence>
<dbReference type="CDD" id="cd00761">
    <property type="entry name" value="Glyco_tranf_GTA_type"/>
    <property type="match status" value="1"/>
</dbReference>
<comment type="pathway">
    <text evidence="7">Carotenoid biosynthesis; staphyloxanthin biosynthesis; staphyloxanthin from farnesyl diphosphate: step 4/5.</text>
</comment>
<proteinExistence type="inferred from homology"/>
<dbReference type="RefSeq" id="WP_191717263.1">
    <property type="nucleotide sequence ID" value="NZ_JACSQP010000001.1"/>
</dbReference>
<evidence type="ECO:0000256" key="3">
    <source>
        <dbReference type="ARBA" id="ARBA00022676"/>
    </source>
</evidence>
<dbReference type="SUPFAM" id="SSF53448">
    <property type="entry name" value="Nucleotide-diphospho-sugar transferases"/>
    <property type="match status" value="1"/>
</dbReference>
<evidence type="ECO:0000256" key="2">
    <source>
        <dbReference type="ARBA" id="ARBA00022475"/>
    </source>
</evidence>
<accession>A0ABR8RYE0</accession>
<keyword evidence="5" id="KW-0472">Membrane</keyword>
<evidence type="ECO:0000256" key="8">
    <source>
        <dbReference type="ARBA" id="ARBA00038120"/>
    </source>
</evidence>
<protein>
    <recommendedName>
        <fullName evidence="9">4,4'-diaponeurosporenoate glycosyltransferase</fullName>
    </recommendedName>
</protein>